<name>A0ACD1H2H8_9EURO</name>
<gene>
    <name evidence="1" type="ORF">BO66DRAFT_473397</name>
</gene>
<reference evidence="1" key="1">
    <citation type="submission" date="2018-02" db="EMBL/GenBank/DDBJ databases">
        <title>The genomes of Aspergillus section Nigri reveals drivers in fungal speciation.</title>
        <authorList>
            <consortium name="DOE Joint Genome Institute"/>
            <person name="Vesth T.C."/>
            <person name="Nybo J."/>
            <person name="Theobald S."/>
            <person name="Brandl J."/>
            <person name="Frisvad J.C."/>
            <person name="Nielsen K.F."/>
            <person name="Lyhne E.K."/>
            <person name="Kogle M.E."/>
            <person name="Kuo A."/>
            <person name="Riley R."/>
            <person name="Clum A."/>
            <person name="Nolan M."/>
            <person name="Lipzen A."/>
            <person name="Salamov A."/>
            <person name="Henrissat B."/>
            <person name="Wiebenga A."/>
            <person name="De vries R.P."/>
            <person name="Grigoriev I.V."/>
            <person name="Mortensen U.H."/>
            <person name="Andersen M.R."/>
            <person name="Baker S.E."/>
        </authorList>
    </citation>
    <scope>NUCLEOTIDE SEQUENCE</scope>
    <source>
        <strain evidence="1">CBS 121060</strain>
    </source>
</reference>
<accession>A0ACD1H2H8</accession>
<protein>
    <submittedName>
        <fullName evidence="1">Cytochrome P450</fullName>
    </submittedName>
</protein>
<sequence length="234" mass="25340">MSSLIRESEVTRHSNRKPLTIHEILAENMYVIKFAGHDTAANTMTYLMFLLAAYLDIQDWIAEEIQTVIPKTDQGNAGYKEACPRLKRCLAVLDLPKCVAPAETTLHLPESNRTLVLPHGAVILPSLLAVQTHPRYWPDEPQAWHPPRWIQTLDKEQLAREKTIEPRAGTSIPLSAGVQVCAGRDCGGLGFPLPRTSAPGRAARGRGLYGGAEAACGQDFGYASAAGDSDAGSG</sequence>
<organism evidence="1 2">
    <name type="scientific">Aspergillus aculeatinus CBS 121060</name>
    <dbReference type="NCBI Taxonomy" id="1448322"/>
    <lineage>
        <taxon>Eukaryota</taxon>
        <taxon>Fungi</taxon>
        <taxon>Dikarya</taxon>
        <taxon>Ascomycota</taxon>
        <taxon>Pezizomycotina</taxon>
        <taxon>Eurotiomycetes</taxon>
        <taxon>Eurotiomycetidae</taxon>
        <taxon>Eurotiales</taxon>
        <taxon>Aspergillaceae</taxon>
        <taxon>Aspergillus</taxon>
        <taxon>Aspergillus subgen. Circumdati</taxon>
    </lineage>
</organism>
<proteinExistence type="predicted"/>
<dbReference type="EMBL" id="KZ824973">
    <property type="protein sequence ID" value="RAH67593.1"/>
    <property type="molecule type" value="Genomic_DNA"/>
</dbReference>
<evidence type="ECO:0000313" key="1">
    <source>
        <dbReference type="EMBL" id="RAH67593.1"/>
    </source>
</evidence>
<evidence type="ECO:0000313" key="2">
    <source>
        <dbReference type="Proteomes" id="UP000249661"/>
    </source>
</evidence>
<dbReference type="Proteomes" id="UP000249661">
    <property type="component" value="Unassembled WGS sequence"/>
</dbReference>
<keyword evidence="2" id="KW-1185">Reference proteome</keyword>